<feature type="region of interest" description="Disordered" evidence="1">
    <location>
        <begin position="1"/>
        <end position="51"/>
    </location>
</feature>
<name>A0ABN2DV70_9ACTN</name>
<gene>
    <name evidence="2" type="ORF">GCM10009789_46600</name>
</gene>
<proteinExistence type="predicted"/>
<feature type="region of interest" description="Disordered" evidence="1">
    <location>
        <begin position="72"/>
        <end position="112"/>
    </location>
</feature>
<evidence type="ECO:0000256" key="1">
    <source>
        <dbReference type="SAM" id="MobiDB-lite"/>
    </source>
</evidence>
<accession>A0ABN2DV70</accession>
<sequence>MTLRTAPVQIDGQMPAEGSPRWLPGQPIGRHYAVHKPQPAKPTGHGLSAGQQQRAIAVLAAEATQRRYCGQGIAETERAQDQNRAGHYGQDGSTDGQTTSSRTSTPGGWPSA</sequence>
<evidence type="ECO:0000313" key="3">
    <source>
        <dbReference type="Proteomes" id="UP001500393"/>
    </source>
</evidence>
<protein>
    <submittedName>
        <fullName evidence="2">Uncharacterized protein</fullName>
    </submittedName>
</protein>
<feature type="compositionally biased region" description="Polar residues" evidence="1">
    <location>
        <begin position="91"/>
        <end position="106"/>
    </location>
</feature>
<comment type="caution">
    <text evidence="2">The sequence shown here is derived from an EMBL/GenBank/DDBJ whole genome shotgun (WGS) entry which is preliminary data.</text>
</comment>
<organism evidence="2 3">
    <name type="scientific">Kribbella sancticallisti</name>
    <dbReference type="NCBI Taxonomy" id="460087"/>
    <lineage>
        <taxon>Bacteria</taxon>
        <taxon>Bacillati</taxon>
        <taxon>Actinomycetota</taxon>
        <taxon>Actinomycetes</taxon>
        <taxon>Propionibacteriales</taxon>
        <taxon>Kribbellaceae</taxon>
        <taxon>Kribbella</taxon>
    </lineage>
</organism>
<keyword evidence="3" id="KW-1185">Reference proteome</keyword>
<evidence type="ECO:0000313" key="2">
    <source>
        <dbReference type="EMBL" id="GAA1587764.1"/>
    </source>
</evidence>
<dbReference type="Proteomes" id="UP001500393">
    <property type="component" value="Unassembled WGS sequence"/>
</dbReference>
<dbReference type="EMBL" id="BAAAOS010000032">
    <property type="protein sequence ID" value="GAA1587764.1"/>
    <property type="molecule type" value="Genomic_DNA"/>
</dbReference>
<reference evidence="2 3" key="1">
    <citation type="journal article" date="2019" name="Int. J. Syst. Evol. Microbiol.">
        <title>The Global Catalogue of Microorganisms (GCM) 10K type strain sequencing project: providing services to taxonomists for standard genome sequencing and annotation.</title>
        <authorList>
            <consortium name="The Broad Institute Genomics Platform"/>
            <consortium name="The Broad Institute Genome Sequencing Center for Infectious Disease"/>
            <person name="Wu L."/>
            <person name="Ma J."/>
        </authorList>
    </citation>
    <scope>NUCLEOTIDE SEQUENCE [LARGE SCALE GENOMIC DNA]</scope>
    <source>
        <strain evidence="2 3">JCM 14969</strain>
    </source>
</reference>